<keyword evidence="5" id="KW-1185">Reference proteome</keyword>
<proteinExistence type="predicted"/>
<evidence type="ECO:0000256" key="3">
    <source>
        <dbReference type="ARBA" id="ARBA00023004"/>
    </source>
</evidence>
<dbReference type="Pfam" id="PF07847">
    <property type="entry name" value="PCO_ADO"/>
    <property type="match status" value="1"/>
</dbReference>
<keyword evidence="1" id="KW-0479">Metal-binding</keyword>
<dbReference type="PANTHER" id="PTHR22966">
    <property type="entry name" value="2-AMINOETHANETHIOL DIOXYGENASE"/>
    <property type="match status" value="1"/>
</dbReference>
<dbReference type="GO" id="GO:0046872">
    <property type="term" value="F:metal ion binding"/>
    <property type="evidence" value="ECO:0007669"/>
    <property type="project" value="UniProtKB-KW"/>
</dbReference>
<dbReference type="KEGG" id="spu:582096"/>
<dbReference type="CTD" id="84890"/>
<dbReference type="InParanoid" id="A0A7M7LP85"/>
<dbReference type="PANTHER" id="PTHR22966:SF61">
    <property type="entry name" value="2-AMINOETHANETHIOL DIOXYGENASE"/>
    <property type="match status" value="1"/>
</dbReference>
<reference evidence="4" key="2">
    <citation type="submission" date="2021-01" db="UniProtKB">
        <authorList>
            <consortium name="EnsemblMetazoa"/>
        </authorList>
    </citation>
    <scope>IDENTIFICATION</scope>
</reference>
<evidence type="ECO:0000256" key="2">
    <source>
        <dbReference type="ARBA" id="ARBA00023002"/>
    </source>
</evidence>
<protein>
    <recommendedName>
        <fullName evidence="6">2-aminoethanethiol dioxygenase</fullName>
    </recommendedName>
</protein>
<dbReference type="Gene3D" id="2.60.120.10">
    <property type="entry name" value="Jelly Rolls"/>
    <property type="match status" value="1"/>
</dbReference>
<evidence type="ECO:0008006" key="6">
    <source>
        <dbReference type="Google" id="ProtNLM"/>
    </source>
</evidence>
<evidence type="ECO:0000256" key="1">
    <source>
        <dbReference type="ARBA" id="ARBA00022723"/>
    </source>
</evidence>
<evidence type="ECO:0000313" key="5">
    <source>
        <dbReference type="Proteomes" id="UP000007110"/>
    </source>
</evidence>
<dbReference type="CDD" id="cd20289">
    <property type="entry name" value="cupin_ADO"/>
    <property type="match status" value="1"/>
</dbReference>
<keyword evidence="3" id="KW-0408">Iron</keyword>
<sequence length="257" mass="28758">MAALQKVTRQAWDIFRLFFKDRNANIDGLKALQETMSKIQASDLNIDASRAMIEQQRLPPNPAAFEAAAGGDPSQRAPVGYMHIFEDGVMTMGVFIIREGSRIPLHNHPGMHGLLKVLYGDISVRTFNTITEDWTKFPISKFEGFPENEPPKKHLLAPTRLGIDQHFTASSEAVLLTPREGNYHSLESVGGPAAFLDILSPPYDPVIGRDCQYFKELKSLQPSSSESDPHWLMCISQPHDFWCDEVHYPGPEISIPS</sequence>
<dbReference type="EnsemblMetazoa" id="XM_003725375">
    <property type="protein sequence ID" value="XP_003725423"/>
    <property type="gene ID" value="LOC582096"/>
</dbReference>
<dbReference type="InterPro" id="IPR012864">
    <property type="entry name" value="PCO/ADO"/>
</dbReference>
<dbReference type="Proteomes" id="UP000007110">
    <property type="component" value="Unassembled WGS sequence"/>
</dbReference>
<organism evidence="4 5">
    <name type="scientific">Strongylocentrotus purpuratus</name>
    <name type="common">Purple sea urchin</name>
    <dbReference type="NCBI Taxonomy" id="7668"/>
    <lineage>
        <taxon>Eukaryota</taxon>
        <taxon>Metazoa</taxon>
        <taxon>Echinodermata</taxon>
        <taxon>Eleutherozoa</taxon>
        <taxon>Echinozoa</taxon>
        <taxon>Echinoidea</taxon>
        <taxon>Euechinoidea</taxon>
        <taxon>Echinacea</taxon>
        <taxon>Camarodonta</taxon>
        <taxon>Echinidea</taxon>
        <taxon>Strongylocentrotidae</taxon>
        <taxon>Strongylocentrotus</taxon>
    </lineage>
</organism>
<reference evidence="5" key="1">
    <citation type="submission" date="2015-02" db="EMBL/GenBank/DDBJ databases">
        <title>Genome sequencing for Strongylocentrotus purpuratus.</title>
        <authorList>
            <person name="Murali S."/>
            <person name="Liu Y."/>
            <person name="Vee V."/>
            <person name="English A."/>
            <person name="Wang M."/>
            <person name="Skinner E."/>
            <person name="Han Y."/>
            <person name="Muzny D.M."/>
            <person name="Worley K.C."/>
            <person name="Gibbs R.A."/>
        </authorList>
    </citation>
    <scope>NUCLEOTIDE SEQUENCE</scope>
</reference>
<dbReference type="GeneID" id="582096"/>
<dbReference type="SUPFAM" id="SSF51182">
    <property type="entry name" value="RmlC-like cupins"/>
    <property type="match status" value="1"/>
</dbReference>
<name>A0A7M7LP85_STRPU</name>
<dbReference type="RefSeq" id="XP_003725423.1">
    <property type="nucleotide sequence ID" value="XM_003725375.3"/>
</dbReference>
<accession>A0A7M7LP85</accession>
<dbReference type="AlphaFoldDB" id="A0A7M7LP85"/>
<dbReference type="InterPro" id="IPR014710">
    <property type="entry name" value="RmlC-like_jellyroll"/>
</dbReference>
<evidence type="ECO:0000313" key="4">
    <source>
        <dbReference type="EnsemblMetazoa" id="XP_003725423"/>
    </source>
</evidence>
<dbReference type="OMA" id="IARNWNN"/>
<keyword evidence="2" id="KW-0560">Oxidoreductase</keyword>
<dbReference type="GO" id="GO:0016702">
    <property type="term" value="F:oxidoreductase activity, acting on single donors with incorporation of molecular oxygen, incorporation of two atoms of oxygen"/>
    <property type="evidence" value="ECO:0007669"/>
    <property type="project" value="InterPro"/>
</dbReference>
<dbReference type="InterPro" id="IPR011051">
    <property type="entry name" value="RmlC_Cupin_sf"/>
</dbReference>
<dbReference type="OrthoDB" id="271433at2759"/>